<feature type="region of interest" description="Disordered" evidence="1">
    <location>
        <begin position="125"/>
        <end position="148"/>
    </location>
</feature>
<comment type="caution">
    <text evidence="2">The sequence shown here is derived from an EMBL/GenBank/DDBJ whole genome shotgun (WGS) entry which is preliminary data.</text>
</comment>
<evidence type="ECO:0000313" key="2">
    <source>
        <dbReference type="EMBL" id="CAK7929517.1"/>
    </source>
</evidence>
<accession>A0AAV1U6M2</accession>
<protein>
    <submittedName>
        <fullName evidence="2">Uncharacterized protein</fullName>
    </submittedName>
</protein>
<dbReference type="EMBL" id="CAKLBY020000153">
    <property type="protein sequence ID" value="CAK7929517.1"/>
    <property type="molecule type" value="Genomic_DNA"/>
</dbReference>
<gene>
    <name evidence="2" type="ORF">PM001_LOCUS14667</name>
</gene>
<name>A0AAV1U6M2_9STRA</name>
<dbReference type="AlphaFoldDB" id="A0AAV1U6M2"/>
<feature type="compositionally biased region" description="Basic and acidic residues" evidence="1">
    <location>
        <begin position="133"/>
        <end position="144"/>
    </location>
</feature>
<evidence type="ECO:0000313" key="3">
    <source>
        <dbReference type="Proteomes" id="UP001162060"/>
    </source>
</evidence>
<proteinExistence type="predicted"/>
<dbReference type="Proteomes" id="UP001162060">
    <property type="component" value="Unassembled WGS sequence"/>
</dbReference>
<organism evidence="2 3">
    <name type="scientific">Peronospora matthiolae</name>
    <dbReference type="NCBI Taxonomy" id="2874970"/>
    <lineage>
        <taxon>Eukaryota</taxon>
        <taxon>Sar</taxon>
        <taxon>Stramenopiles</taxon>
        <taxon>Oomycota</taxon>
        <taxon>Peronosporomycetes</taxon>
        <taxon>Peronosporales</taxon>
        <taxon>Peronosporaceae</taxon>
        <taxon>Peronospora</taxon>
    </lineage>
</organism>
<evidence type="ECO:0000256" key="1">
    <source>
        <dbReference type="SAM" id="MobiDB-lite"/>
    </source>
</evidence>
<sequence>MELSSGEKMAPTRARTLDIYERERNPSILATSQDDFDLHDDWNELDQGFGSRWRNSCPEKKSTSSTSRLTSRLTSLSLSLTGAGTALTTRAKHLSLGDSTHQTINRLRKAVKGGASPRTEILQRSATAARHGRPCDEVNDKDDQPESESVCYDDDMYANLKVLHSPVKPVRAGRAKTLTKWIRHRSSTTN</sequence>
<reference evidence="2" key="1">
    <citation type="submission" date="2024-01" db="EMBL/GenBank/DDBJ databases">
        <authorList>
            <person name="Webb A."/>
        </authorList>
    </citation>
    <scope>NUCLEOTIDE SEQUENCE</scope>
    <source>
        <strain evidence="2">Pm1</strain>
    </source>
</reference>